<dbReference type="AlphaFoldDB" id="A0AAD4Q9X2"/>
<comment type="caution">
    <text evidence="2">The sequence shown here is derived from an EMBL/GenBank/DDBJ whole genome shotgun (WGS) entry which is preliminary data.</text>
</comment>
<evidence type="ECO:0000256" key="1">
    <source>
        <dbReference type="SAM" id="MobiDB-lite"/>
    </source>
</evidence>
<feature type="region of interest" description="Disordered" evidence="1">
    <location>
        <begin position="1"/>
        <end position="49"/>
    </location>
</feature>
<dbReference type="Proteomes" id="UP001201163">
    <property type="component" value="Unassembled WGS sequence"/>
</dbReference>
<feature type="compositionally biased region" description="Basic and acidic residues" evidence="1">
    <location>
        <begin position="27"/>
        <end position="37"/>
    </location>
</feature>
<reference evidence="2" key="1">
    <citation type="submission" date="2022-01" db="EMBL/GenBank/DDBJ databases">
        <title>Comparative genomics reveals a dynamic genome evolution in the ectomycorrhizal milk-cap (Lactarius) mushrooms.</title>
        <authorList>
            <consortium name="DOE Joint Genome Institute"/>
            <person name="Lebreton A."/>
            <person name="Tang N."/>
            <person name="Kuo A."/>
            <person name="LaButti K."/>
            <person name="Drula E."/>
            <person name="Barry K."/>
            <person name="Clum A."/>
            <person name="Lipzen A."/>
            <person name="Mousain D."/>
            <person name="Ng V."/>
            <person name="Wang R."/>
            <person name="Wang X."/>
            <person name="Dai Y."/>
            <person name="Henrissat B."/>
            <person name="Grigoriev I.V."/>
            <person name="Guerin-Laguette A."/>
            <person name="Yu F."/>
            <person name="Martin F.M."/>
        </authorList>
    </citation>
    <scope>NUCLEOTIDE SEQUENCE</scope>
    <source>
        <strain evidence="2">QP</strain>
    </source>
</reference>
<accession>A0AAD4Q9X2</accession>
<gene>
    <name evidence="2" type="ORF">EDB92DRAFT_849807</name>
</gene>
<proteinExistence type="predicted"/>
<evidence type="ECO:0000313" key="3">
    <source>
        <dbReference type="Proteomes" id="UP001201163"/>
    </source>
</evidence>
<keyword evidence="3" id="KW-1185">Reference proteome</keyword>
<protein>
    <submittedName>
        <fullName evidence="2">Uncharacterized protein</fullName>
    </submittedName>
</protein>
<sequence>MAHGRREHQKDDRYNGETNPRSADASQYHHSESEHVEVPPQSMPPPPSHYFGYPPWSAPPPHPSFQEPWCAVPGADDSAPGYGAWHEARHNYPPVPAMSAASRYTDQGAGSAVGVIPYHWDNGNPTGVACVYAPPLASNAQRYDTAGLTPATNVHFVARPDSTDAPLHAPGINAPVSSESLMSLARSLILDLGTRVKVLNVEASGRGGFRVTITLETADTV</sequence>
<organism evidence="2 3">
    <name type="scientific">Lactarius akahatsu</name>
    <dbReference type="NCBI Taxonomy" id="416441"/>
    <lineage>
        <taxon>Eukaryota</taxon>
        <taxon>Fungi</taxon>
        <taxon>Dikarya</taxon>
        <taxon>Basidiomycota</taxon>
        <taxon>Agaricomycotina</taxon>
        <taxon>Agaricomycetes</taxon>
        <taxon>Russulales</taxon>
        <taxon>Russulaceae</taxon>
        <taxon>Lactarius</taxon>
    </lineage>
</organism>
<evidence type="ECO:0000313" key="2">
    <source>
        <dbReference type="EMBL" id="KAH8989569.1"/>
    </source>
</evidence>
<feature type="compositionally biased region" description="Polar residues" evidence="1">
    <location>
        <begin position="16"/>
        <end position="25"/>
    </location>
</feature>
<name>A0AAD4Q9X2_9AGAM</name>
<dbReference type="EMBL" id="JAKELL010000036">
    <property type="protein sequence ID" value="KAH8989569.1"/>
    <property type="molecule type" value="Genomic_DNA"/>
</dbReference>